<organism evidence="2 3">
    <name type="scientific">Bacteroides nordii</name>
    <dbReference type="NCBI Taxonomy" id="291645"/>
    <lineage>
        <taxon>Bacteria</taxon>
        <taxon>Pseudomonadati</taxon>
        <taxon>Bacteroidota</taxon>
        <taxon>Bacteroidia</taxon>
        <taxon>Bacteroidales</taxon>
        <taxon>Bacteroidaceae</taxon>
        <taxon>Bacteroides</taxon>
    </lineage>
</organism>
<proteinExistence type="predicted"/>
<comment type="caution">
    <text evidence="2">The sequence shown here is derived from an EMBL/GenBank/DDBJ whole genome shotgun (WGS) entry which is preliminary data.</text>
</comment>
<dbReference type="InterPro" id="IPR049050">
    <property type="entry name" value="nSTAND3"/>
</dbReference>
<accession>A0A413VPC2</accession>
<sequence>MAIISRIENALLQIDGALFQELCNRYLYYIYNPNSINPVGSVIGKEKTRKGTPDTFFVNPEGKFTFIEYTTKERLGNSKSFFKKIKDDVLKCFDEEKTRIKPDDISKVIICHTDKLTAAEVKELINICYSYNWQCVFEQYGISDLAYGLLNYPGLIETYLDIKIGTGQLMTPSEFIDYYENRELKLTTPISNQFLGREEELKQGLKKLCENNILIISGKSGVGKSRYALEICNLFSNSDPSYKFLCIGNKGISLYEDIHALLPDSQNYLFLVDDANRIASHLDILLYLLKEKRKHQVKIVITVRDYAFNKINDRLFEFKSENILLHNLKDEVITDIIKSFGIGNTFYIEKIINISRGNARIAVMCVILVKHKQSLDSLDNISQLYEIYFSDSYNQIKETDSKNALKVLGVISFFRTISKDNIDTNARIFSVFKIEEEIFWETCYRLNEKEFVDLFDNQVVKISDQILSTYLFYKVFFDSKILDFVNLVRYFIDFEANFYDSIEPLISAFDYNNIQNELKAILMDYWPNLKQKANHETMMKVISIFWFCCEVQSLSYLKEYIDGLPTVESERYILDYDQNKMSLKIHRKDPLTILSQFKITSDNLFLSSLELMFSYIKKKPHEAGYLVYLLKENYNFEKENFLYGDYIQHSLFDFLIDHISKEGFQSVFSQFFLAIAPTFLKTHITSIKSSGTKFKIYNFCLPASQSIKELRAKIWNTIHQLYLYYKDQIYHILMVVEFPREDEAKKIWKFDSSIVLSQVITGFDFNDFKACESVNRYLDSLDYSKISYEKQFRQKATNRIYKLSKLFTREYSEKDWEKDEKLRRQKLFDYCKNFDFNAYVDLFNDISTIDSQSFIKHDYSASLSLIIADIAIKDTELYLKFLGYAIQNYNFNYSTVPIINAYFEKNPDDYKPLLVCLEDNIHSNNKNWITHFYRLLPDHFIKNDYKYLITYFFNEIVLCEKNLWCLEQILSNYGEYLSLKELHVTAIHILYNRINIDNTIIDIGIDFFDHSFNHSVDIFEKYCQLYYHCRMNSQHYDYSNDILKKIIEYNPEEIVNFFKTVYKNIQSVRDLDGEHLEFIWQLDNYEEILILSIDYFLSLDCWNNDELVKVFFTNLGKNEDKAYQFMKKQIKRHYDNRNYMHMVFIVVSSCLGKYKCEYIKQYLKLNPDIESFKYLELFPMSWSIIGSAIPHYQHRVNEWRDILEAVKTLDPAINYLEHIEHLELQMKYSQKELDKEAKKEFLDRYIS</sequence>
<evidence type="ECO:0000313" key="3">
    <source>
        <dbReference type="Proteomes" id="UP000284379"/>
    </source>
</evidence>
<evidence type="ECO:0000313" key="2">
    <source>
        <dbReference type="EMBL" id="RHB35392.1"/>
    </source>
</evidence>
<protein>
    <recommendedName>
        <fullName evidence="1">Novel STAND NTPase 3 domain-containing protein</fullName>
    </recommendedName>
</protein>
<dbReference type="EMBL" id="QSGO01000006">
    <property type="protein sequence ID" value="RHB35392.1"/>
    <property type="molecule type" value="Genomic_DNA"/>
</dbReference>
<dbReference type="SUPFAM" id="SSF52540">
    <property type="entry name" value="P-loop containing nucleoside triphosphate hydrolases"/>
    <property type="match status" value="1"/>
</dbReference>
<dbReference type="RefSeq" id="WP_007482877.1">
    <property type="nucleotide sequence ID" value="NZ_CABJFV010000006.1"/>
</dbReference>
<gene>
    <name evidence="2" type="ORF">DW888_09720</name>
</gene>
<name>A0A413VPC2_9BACE</name>
<dbReference type="AlphaFoldDB" id="A0A413VPC2"/>
<evidence type="ECO:0000259" key="1">
    <source>
        <dbReference type="Pfam" id="PF20720"/>
    </source>
</evidence>
<dbReference type="Pfam" id="PF20720">
    <property type="entry name" value="nSTAND3"/>
    <property type="match status" value="1"/>
</dbReference>
<feature type="domain" description="Novel STAND NTPase 3" evidence="1">
    <location>
        <begin position="200"/>
        <end position="321"/>
    </location>
</feature>
<dbReference type="InterPro" id="IPR027417">
    <property type="entry name" value="P-loop_NTPase"/>
</dbReference>
<dbReference type="Proteomes" id="UP000284379">
    <property type="component" value="Unassembled WGS sequence"/>
</dbReference>
<reference evidence="2 3" key="1">
    <citation type="submission" date="2018-08" db="EMBL/GenBank/DDBJ databases">
        <title>A genome reference for cultivated species of the human gut microbiota.</title>
        <authorList>
            <person name="Zou Y."/>
            <person name="Xue W."/>
            <person name="Luo G."/>
        </authorList>
    </citation>
    <scope>NUCLEOTIDE SEQUENCE [LARGE SCALE GENOMIC DNA]</scope>
    <source>
        <strain evidence="2 3">AM40-30BH</strain>
    </source>
</reference>